<reference evidence="16 17" key="1">
    <citation type="submission" date="2024-01" db="EMBL/GenBank/DDBJ databases">
        <title>Genome assemblies of Stephania.</title>
        <authorList>
            <person name="Yang L."/>
        </authorList>
    </citation>
    <scope>NUCLEOTIDE SEQUENCE [LARGE SCALE GENOMIC DNA]</scope>
    <source>
        <strain evidence="16">QJT</strain>
        <tissue evidence="16">Leaf</tissue>
    </source>
</reference>
<evidence type="ECO:0000313" key="17">
    <source>
        <dbReference type="Proteomes" id="UP001417504"/>
    </source>
</evidence>
<dbReference type="FunFam" id="3.30.430.20:FF:000011">
    <property type="entry name" value="Cysteine-rich repeat secretory protein 15"/>
    <property type="match status" value="1"/>
</dbReference>
<dbReference type="GO" id="GO:0009506">
    <property type="term" value="C:plasmodesma"/>
    <property type="evidence" value="ECO:0007669"/>
    <property type="project" value="UniProtKB-SubCell"/>
</dbReference>
<evidence type="ECO:0000256" key="11">
    <source>
        <dbReference type="ARBA" id="ARBA00023157"/>
    </source>
</evidence>
<dbReference type="CDD" id="cd23509">
    <property type="entry name" value="Gnk2-like"/>
    <property type="match status" value="2"/>
</dbReference>
<evidence type="ECO:0000256" key="7">
    <source>
        <dbReference type="ARBA" id="ARBA00022737"/>
    </source>
</evidence>
<keyword evidence="7" id="KW-0677">Repeat</keyword>
<sequence length="293" mass="31466">MLKNLHYYYYNSLNTLSLAILSTTLSSLFYVISSLTELHHNNVQAHLFIYSGCSPNKYQPNSPFETNLNSVLTSISTSSSQSSYNNFGVGNGTSTPPDSAAYGLYQCRGDLKIADCSACIHSALSQIGLVCPDSYGARIQLEGCLIRYENSNFLGKLDTTVVFKKCSQSTSNDVEFYRRRDDVLADLQGAASFRVSSSGLVEGFAQCLGDLSQADCTSCLADAVGKLKYVCGSAAAVDVYLAECYARYWAAGYYESGGSSEDQIGKTVAIIVGVLAGLAVLVVLLSFLRKVAG</sequence>
<accession>A0AAP0PKT6</accession>
<evidence type="ECO:0000256" key="3">
    <source>
        <dbReference type="ARBA" id="ARBA00022475"/>
    </source>
</evidence>
<evidence type="ECO:0000256" key="8">
    <source>
        <dbReference type="ARBA" id="ARBA00022949"/>
    </source>
</evidence>
<comment type="similarity">
    <text evidence="13">Belongs to the cysteine-rich repeat secretory protein family. Plasmodesmata-located proteins (PDLD) subfamily.</text>
</comment>
<dbReference type="Gene3D" id="3.30.430.20">
    <property type="entry name" value="Gnk2 domain, C-X8-C-X2-C motif"/>
    <property type="match status" value="2"/>
</dbReference>
<dbReference type="EMBL" id="JBBNAE010000002">
    <property type="protein sequence ID" value="KAK9144416.1"/>
    <property type="molecule type" value="Genomic_DNA"/>
</dbReference>
<keyword evidence="4" id="KW-0945">Host-virus interaction</keyword>
<dbReference type="PROSITE" id="PS51473">
    <property type="entry name" value="GNK2"/>
    <property type="match status" value="2"/>
</dbReference>
<feature type="domain" description="Gnk2-homologous" evidence="15">
    <location>
        <begin position="46"/>
        <end position="153"/>
    </location>
</feature>
<protein>
    <recommendedName>
        <fullName evidence="15">Gnk2-homologous domain-containing protein</fullName>
    </recommendedName>
</protein>
<keyword evidence="17" id="KW-1185">Reference proteome</keyword>
<evidence type="ECO:0000256" key="14">
    <source>
        <dbReference type="SAM" id="Phobius"/>
    </source>
</evidence>
<comment type="subcellular location">
    <subcellularLocation>
        <location evidence="12">Cell junction</location>
        <location evidence="12">Plasmodesma</location>
    </subcellularLocation>
    <subcellularLocation>
        <location evidence="1">Cell membrane</location>
        <topology evidence="1">Single-pass type I membrane protein</topology>
    </subcellularLocation>
</comment>
<evidence type="ECO:0000313" key="16">
    <source>
        <dbReference type="EMBL" id="KAK9144416.1"/>
    </source>
</evidence>
<feature type="transmembrane region" description="Helical" evidence="14">
    <location>
        <begin position="268"/>
        <end position="288"/>
    </location>
</feature>
<evidence type="ECO:0000256" key="10">
    <source>
        <dbReference type="ARBA" id="ARBA00023136"/>
    </source>
</evidence>
<keyword evidence="10 14" id="KW-0472">Membrane</keyword>
<keyword evidence="3" id="KW-1003">Cell membrane</keyword>
<dbReference type="InterPro" id="IPR038408">
    <property type="entry name" value="GNK2_sf"/>
</dbReference>
<dbReference type="InterPro" id="IPR051378">
    <property type="entry name" value="Cell2Cell_Antifungal"/>
</dbReference>
<evidence type="ECO:0000256" key="2">
    <source>
        <dbReference type="ARBA" id="ARBA00022448"/>
    </source>
</evidence>
<evidence type="ECO:0000256" key="12">
    <source>
        <dbReference type="ARBA" id="ARBA00024184"/>
    </source>
</evidence>
<keyword evidence="11" id="KW-1015">Disulfide bond</keyword>
<evidence type="ECO:0000256" key="4">
    <source>
        <dbReference type="ARBA" id="ARBA00022581"/>
    </source>
</evidence>
<keyword evidence="6" id="KW-0732">Signal</keyword>
<feature type="transmembrane region" description="Helical" evidence="14">
    <location>
        <begin position="12"/>
        <end position="32"/>
    </location>
</feature>
<dbReference type="InterPro" id="IPR002902">
    <property type="entry name" value="GNK2"/>
</dbReference>
<feature type="domain" description="Gnk2-homologous" evidence="15">
    <location>
        <begin position="154"/>
        <end position="253"/>
    </location>
</feature>
<evidence type="ECO:0000256" key="5">
    <source>
        <dbReference type="ARBA" id="ARBA00022692"/>
    </source>
</evidence>
<keyword evidence="2" id="KW-0813">Transport</keyword>
<dbReference type="PANTHER" id="PTHR32080:SF2">
    <property type="entry name" value="PLASMODESMATA-LOCATED PROTEIN 8"/>
    <property type="match status" value="1"/>
</dbReference>
<organism evidence="16 17">
    <name type="scientific">Stephania japonica</name>
    <dbReference type="NCBI Taxonomy" id="461633"/>
    <lineage>
        <taxon>Eukaryota</taxon>
        <taxon>Viridiplantae</taxon>
        <taxon>Streptophyta</taxon>
        <taxon>Embryophyta</taxon>
        <taxon>Tracheophyta</taxon>
        <taxon>Spermatophyta</taxon>
        <taxon>Magnoliopsida</taxon>
        <taxon>Ranunculales</taxon>
        <taxon>Menispermaceae</taxon>
        <taxon>Menispermoideae</taxon>
        <taxon>Cissampelideae</taxon>
        <taxon>Stephania</taxon>
    </lineage>
</organism>
<dbReference type="GO" id="GO:0005886">
    <property type="term" value="C:plasma membrane"/>
    <property type="evidence" value="ECO:0007669"/>
    <property type="project" value="UniProtKB-SubCell"/>
</dbReference>
<evidence type="ECO:0000259" key="15">
    <source>
        <dbReference type="PROSITE" id="PS51473"/>
    </source>
</evidence>
<dbReference type="Pfam" id="PF01657">
    <property type="entry name" value="Stress-antifung"/>
    <property type="match status" value="2"/>
</dbReference>
<proteinExistence type="inferred from homology"/>
<evidence type="ECO:0000256" key="1">
    <source>
        <dbReference type="ARBA" id="ARBA00004251"/>
    </source>
</evidence>
<comment type="caution">
    <text evidence="16">The sequence shown here is derived from an EMBL/GenBank/DDBJ whole genome shotgun (WGS) entry which is preliminary data.</text>
</comment>
<evidence type="ECO:0000256" key="6">
    <source>
        <dbReference type="ARBA" id="ARBA00022729"/>
    </source>
</evidence>
<dbReference type="AlphaFoldDB" id="A0AAP0PKT6"/>
<keyword evidence="9 14" id="KW-1133">Transmembrane helix</keyword>
<evidence type="ECO:0000256" key="9">
    <source>
        <dbReference type="ARBA" id="ARBA00022989"/>
    </source>
</evidence>
<gene>
    <name evidence="16" type="ORF">Sjap_004319</name>
</gene>
<keyword evidence="8" id="KW-0965">Cell junction</keyword>
<dbReference type="PANTHER" id="PTHR32080">
    <property type="entry name" value="ANTIFUNGAL PROTEIN GINKBILOBIN-2-LIKE"/>
    <property type="match status" value="1"/>
</dbReference>
<dbReference type="Proteomes" id="UP001417504">
    <property type="component" value="Unassembled WGS sequence"/>
</dbReference>
<keyword evidence="5 14" id="KW-0812">Transmembrane</keyword>
<name>A0AAP0PKT6_9MAGN</name>
<evidence type="ECO:0000256" key="13">
    <source>
        <dbReference type="ARBA" id="ARBA00038393"/>
    </source>
</evidence>
<dbReference type="FunFam" id="3.30.430.20:FF:000001">
    <property type="entry name" value="cysteine-rich repeat secretory protein 3"/>
    <property type="match status" value="1"/>
</dbReference>